<evidence type="ECO:0000256" key="2">
    <source>
        <dbReference type="ARBA" id="ARBA00022618"/>
    </source>
</evidence>
<name>A0A9X2FJM2_9LACO</name>
<dbReference type="RefSeq" id="WP_253359714.1">
    <property type="nucleotide sequence ID" value="NZ_JAIULA010000005.1"/>
</dbReference>
<keyword evidence="9" id="KW-1185">Reference proteome</keyword>
<dbReference type="SMART" id="SM00842">
    <property type="entry name" value="FtsA"/>
    <property type="match status" value="1"/>
</dbReference>
<dbReference type="CDD" id="cd24048">
    <property type="entry name" value="ASKHA_NBD_FtsA"/>
    <property type="match status" value="1"/>
</dbReference>
<keyword evidence="1 5" id="KW-1003">Cell membrane</keyword>
<dbReference type="GO" id="GO:0043093">
    <property type="term" value="P:FtsZ-dependent cytokinesis"/>
    <property type="evidence" value="ECO:0007669"/>
    <property type="project" value="UniProtKB-UniRule"/>
</dbReference>
<dbReference type="InterPro" id="IPR020823">
    <property type="entry name" value="Cell_div_FtsA"/>
</dbReference>
<dbReference type="PANTHER" id="PTHR32432:SF4">
    <property type="entry name" value="CELL DIVISION PROTEIN FTSA"/>
    <property type="match status" value="1"/>
</dbReference>
<dbReference type="PANTHER" id="PTHR32432">
    <property type="entry name" value="CELL DIVISION PROTEIN FTSA-RELATED"/>
    <property type="match status" value="1"/>
</dbReference>
<evidence type="ECO:0000256" key="5">
    <source>
        <dbReference type="HAMAP-Rule" id="MF_02033"/>
    </source>
</evidence>
<dbReference type="PIRSF" id="PIRSF003101">
    <property type="entry name" value="FtsA"/>
    <property type="match status" value="1"/>
</dbReference>
<comment type="function">
    <text evidence="5 6">Cell division protein that is involved in the assembly of the Z ring. May serve as a membrane anchor for the Z ring.</text>
</comment>
<dbReference type="GO" id="GO:0032153">
    <property type="term" value="C:cell division site"/>
    <property type="evidence" value="ECO:0007669"/>
    <property type="project" value="UniProtKB-UniRule"/>
</dbReference>
<dbReference type="InterPro" id="IPR003494">
    <property type="entry name" value="SHS2_FtsA"/>
</dbReference>
<organism evidence="8 9">
    <name type="scientific">Ligilactobacillus ubinensis</name>
    <dbReference type="NCBI Taxonomy" id="2876789"/>
    <lineage>
        <taxon>Bacteria</taxon>
        <taxon>Bacillati</taxon>
        <taxon>Bacillota</taxon>
        <taxon>Bacilli</taxon>
        <taxon>Lactobacillales</taxon>
        <taxon>Lactobacillaceae</taxon>
        <taxon>Ligilactobacillus</taxon>
    </lineage>
</organism>
<dbReference type="SUPFAM" id="SSF53067">
    <property type="entry name" value="Actin-like ATPase domain"/>
    <property type="match status" value="2"/>
</dbReference>
<dbReference type="EMBL" id="JAIULA010000005">
    <property type="protein sequence ID" value="MCP0886494.1"/>
    <property type="molecule type" value="Genomic_DNA"/>
</dbReference>
<comment type="caution">
    <text evidence="8">The sequence shown here is derived from an EMBL/GenBank/DDBJ whole genome shotgun (WGS) entry which is preliminary data.</text>
</comment>
<comment type="similarity">
    <text evidence="5 6">Belongs to the FtsA/MreB family.</text>
</comment>
<evidence type="ECO:0000256" key="4">
    <source>
        <dbReference type="ARBA" id="ARBA00023306"/>
    </source>
</evidence>
<comment type="subunit">
    <text evidence="5">Self-interacts. Interacts with FtsZ.</text>
</comment>
<evidence type="ECO:0000259" key="7">
    <source>
        <dbReference type="SMART" id="SM00842"/>
    </source>
</evidence>
<dbReference type="HAMAP" id="MF_02033">
    <property type="entry name" value="FtsA"/>
    <property type="match status" value="1"/>
</dbReference>
<evidence type="ECO:0000256" key="3">
    <source>
        <dbReference type="ARBA" id="ARBA00023136"/>
    </source>
</evidence>
<evidence type="ECO:0000313" key="9">
    <source>
        <dbReference type="Proteomes" id="UP001139006"/>
    </source>
</evidence>
<evidence type="ECO:0000256" key="6">
    <source>
        <dbReference type="PIRNR" id="PIRNR003101"/>
    </source>
</evidence>
<dbReference type="Pfam" id="PF14450">
    <property type="entry name" value="FtsA"/>
    <property type="match status" value="1"/>
</dbReference>
<keyword evidence="4 5" id="KW-0131">Cell cycle</keyword>
<gene>
    <name evidence="5 8" type="primary">ftsA</name>
    <name evidence="8" type="ORF">LB941_03970</name>
</gene>
<keyword evidence="2 5" id="KW-0132">Cell division</keyword>
<sequence>MENSGLYVGLDIGTTSIKVIIAEYVKGQLNVIGSGNTRSAGLNRGVVVDIDQVVGAIKDAVKQAEDKAGIDIHDVIVGLPANMLQIEKCRGMISLGNEHVKSKEINDDDVRRVTEAALIQNLPPERDVIDIAPDEFIVDDFEGIRDPRGMVGVRMEMKGVMYTGPKTILHNTKKCVERAGLRIKEVVVAPIAIAQLALDEGEKDFGAIVIDLGGGQTTAAVVHDHKLKYTYVDQEGGDFVTRDISVVLNTSVENAETLKRTYGMALARNASAEETFPVQVVGQQEPRMIHEEFLAEIIQARLEQIFNKIAKALEDVKALQLPGGIVLTGGLADLPGIAELAEEFFDANVRIFRSNEMGLRIPSYTQVLGLISCVASQNEIELVVKHTIDKKLGTTNVVSGVSQSDYIKDTNHDRDNTSADYVEENEINYNKSDQENGPGVFNRMKDFITGFFE</sequence>
<proteinExistence type="inferred from homology"/>
<feature type="domain" description="SHS2" evidence="7">
    <location>
        <begin position="7"/>
        <end position="197"/>
    </location>
</feature>
<dbReference type="Gene3D" id="3.30.420.40">
    <property type="match status" value="2"/>
</dbReference>
<reference evidence="8 9" key="1">
    <citation type="journal article" date="2023" name="Int. J. Syst. Evol. Microbiol.">
        <title>Ligilactobacillus ubinensis sp. nov., a novel species isolated from the wild ferment of a durian fruit (Durio zibethinus).</title>
        <authorList>
            <person name="Heng Y.C."/>
            <person name="Menon N."/>
            <person name="Chen B."/>
            <person name="Loo B.Z.L."/>
            <person name="Wong G.W.J."/>
            <person name="Lim A.C.H."/>
            <person name="Silvaraju S."/>
            <person name="Kittelmann S."/>
        </authorList>
    </citation>
    <scope>NUCLEOTIDE SEQUENCE [LARGE SCALE GENOMIC DNA]</scope>
    <source>
        <strain evidence="8 9">WILCCON 0076</strain>
    </source>
</reference>
<accession>A0A9X2FJM2</accession>
<dbReference type="Pfam" id="PF02491">
    <property type="entry name" value="SHS2_FTSA"/>
    <property type="match status" value="1"/>
</dbReference>
<evidence type="ECO:0000313" key="8">
    <source>
        <dbReference type="EMBL" id="MCP0886494.1"/>
    </source>
</evidence>
<dbReference type="NCBIfam" id="TIGR01174">
    <property type="entry name" value="ftsA"/>
    <property type="match status" value="1"/>
</dbReference>
<dbReference type="InterPro" id="IPR050696">
    <property type="entry name" value="FtsA/MreB"/>
</dbReference>
<dbReference type="GO" id="GO:0009898">
    <property type="term" value="C:cytoplasmic side of plasma membrane"/>
    <property type="evidence" value="ECO:0007669"/>
    <property type="project" value="UniProtKB-UniRule"/>
</dbReference>
<comment type="subcellular location">
    <subcellularLocation>
        <location evidence="5">Cell membrane</location>
        <topology evidence="5">Peripheral membrane protein</topology>
        <orientation evidence="5">Cytoplasmic side</orientation>
    </subcellularLocation>
    <text evidence="5">Localizes to the Z ring in an FtsZ-dependent manner. Targeted to the membrane through a conserved C-terminal amphipathic helix.</text>
</comment>
<dbReference type="Proteomes" id="UP001139006">
    <property type="component" value="Unassembled WGS sequence"/>
</dbReference>
<dbReference type="AlphaFoldDB" id="A0A9X2FJM2"/>
<keyword evidence="3 5" id="KW-0472">Membrane</keyword>
<protein>
    <recommendedName>
        <fullName evidence="5 6">Cell division protein FtsA</fullName>
    </recommendedName>
</protein>
<evidence type="ECO:0000256" key="1">
    <source>
        <dbReference type="ARBA" id="ARBA00022475"/>
    </source>
</evidence>
<dbReference type="InterPro" id="IPR043129">
    <property type="entry name" value="ATPase_NBD"/>
</dbReference>